<comment type="caution">
    <text evidence="2">The sequence shown here is derived from an EMBL/GenBank/DDBJ whole genome shotgun (WGS) entry which is preliminary data.</text>
</comment>
<dbReference type="InterPro" id="IPR029464">
    <property type="entry name" value="HSDR_N"/>
</dbReference>
<accession>A0A9X2ZK71</accession>
<evidence type="ECO:0000259" key="1">
    <source>
        <dbReference type="Pfam" id="PF13588"/>
    </source>
</evidence>
<dbReference type="Proteomes" id="UP001151079">
    <property type="component" value="Unassembled WGS sequence"/>
</dbReference>
<feature type="domain" description="Type I restriction enzyme R protein N-terminal" evidence="1">
    <location>
        <begin position="32"/>
        <end position="126"/>
    </location>
</feature>
<dbReference type="AlphaFoldDB" id="A0A9X2ZK71"/>
<dbReference type="EMBL" id="JAOZEW010000030">
    <property type="protein sequence ID" value="MCV9930261.1"/>
    <property type="molecule type" value="Genomic_DNA"/>
</dbReference>
<proteinExistence type="predicted"/>
<name>A0A9X2ZK71_9FLAO</name>
<reference evidence="2" key="1">
    <citation type="submission" date="2022-10" db="EMBL/GenBank/DDBJ databases">
        <title>Two novel species of Flavobacterium.</title>
        <authorList>
            <person name="Liu Q."/>
            <person name="Xin Y.-H."/>
        </authorList>
    </citation>
    <scope>NUCLEOTIDE SEQUENCE</scope>
    <source>
        <strain evidence="2">LS1R49</strain>
    </source>
</reference>
<gene>
    <name evidence="2" type="ORF">OIU83_21565</name>
</gene>
<organism evidence="2 3">
    <name type="scientific">Flavobacterium shii</name>
    <dbReference type="NCBI Taxonomy" id="2987687"/>
    <lineage>
        <taxon>Bacteria</taxon>
        <taxon>Pseudomonadati</taxon>
        <taxon>Bacteroidota</taxon>
        <taxon>Flavobacteriia</taxon>
        <taxon>Flavobacteriales</taxon>
        <taxon>Flavobacteriaceae</taxon>
        <taxon>Flavobacterium</taxon>
    </lineage>
</organism>
<keyword evidence="3" id="KW-1185">Reference proteome</keyword>
<dbReference type="RefSeq" id="WP_264208337.1">
    <property type="nucleotide sequence ID" value="NZ_JAOZEW010000030.1"/>
</dbReference>
<evidence type="ECO:0000313" key="3">
    <source>
        <dbReference type="Proteomes" id="UP001151079"/>
    </source>
</evidence>
<sequence length="338" mass="39332">MTTNIPKQSINQLKKTLENFKINDAIELCTNEAQTRKFLIEPFFYFLNYISNDLIPEYNADFGERISQKIDYAILLNKKDTILVEAKKYNSRLSDKEAGQLNGYFNNTKNSRIAVLTNGIEYRFYSDVLQPNVIDNKPFFVFNLSNYSDKDLETLVKFDKRYVVVNEIIKTAQECVFVEDFEASLLKELIAPSKDLLKIIYRNMSFKTKFNEETQAKMIKMINSALLKSLYEKKVLAESSSNTGGIITTESEIQAYHTIRTLLIQNKKIPPQRIFFKDFKSFFNISIDDNLKKVICKLVFTDSKMKILIENNEYLLTSIDDVLKYKTELTNRTLALLE</sequence>
<protein>
    <submittedName>
        <fullName evidence="2">Type I restriction enzyme HsdR N-terminal domain-containing protein</fullName>
    </submittedName>
</protein>
<dbReference type="Pfam" id="PF13588">
    <property type="entry name" value="HSDR_N_2"/>
    <property type="match status" value="1"/>
</dbReference>
<evidence type="ECO:0000313" key="2">
    <source>
        <dbReference type="EMBL" id="MCV9930261.1"/>
    </source>
</evidence>